<dbReference type="EMBL" id="JAMYWD010000011">
    <property type="protein sequence ID" value="KAJ4955718.1"/>
    <property type="molecule type" value="Genomic_DNA"/>
</dbReference>
<dbReference type="Gene3D" id="2.40.160.200">
    <property type="entry name" value="LURP1-related"/>
    <property type="match status" value="1"/>
</dbReference>
<reference evidence="3" key="1">
    <citation type="journal article" date="2023" name="Plant J.">
        <title>The genome of the king protea, Protea cynaroides.</title>
        <authorList>
            <person name="Chang J."/>
            <person name="Duong T.A."/>
            <person name="Schoeman C."/>
            <person name="Ma X."/>
            <person name="Roodt D."/>
            <person name="Barker N."/>
            <person name="Li Z."/>
            <person name="Van de Peer Y."/>
            <person name="Mizrachi E."/>
        </authorList>
    </citation>
    <scope>NUCLEOTIDE SEQUENCE</scope>
    <source>
        <tissue evidence="3">Young leaves</tissue>
    </source>
</reference>
<evidence type="ECO:0000256" key="2">
    <source>
        <dbReference type="SAM" id="MobiDB-lite"/>
    </source>
</evidence>
<comment type="caution">
    <text evidence="3">The sequence shown here is derived from an EMBL/GenBank/DDBJ whole genome shotgun (WGS) entry which is preliminary data.</text>
</comment>
<dbReference type="Pfam" id="PF04525">
    <property type="entry name" value="LOR"/>
    <property type="match status" value="1"/>
</dbReference>
<dbReference type="InterPro" id="IPR007612">
    <property type="entry name" value="LOR"/>
</dbReference>
<dbReference type="PANTHER" id="PTHR31087">
    <property type="match status" value="1"/>
</dbReference>
<comment type="similarity">
    <text evidence="1">Belongs to the LOR family.</text>
</comment>
<keyword evidence="4" id="KW-1185">Reference proteome</keyword>
<dbReference type="InterPro" id="IPR025659">
    <property type="entry name" value="Tubby-like_C"/>
</dbReference>
<dbReference type="Proteomes" id="UP001141806">
    <property type="component" value="Unassembled WGS sequence"/>
</dbReference>
<accession>A0A9Q0GZX1</accession>
<feature type="region of interest" description="Disordered" evidence="2">
    <location>
        <begin position="1"/>
        <end position="22"/>
    </location>
</feature>
<dbReference type="InterPro" id="IPR038595">
    <property type="entry name" value="LOR_sf"/>
</dbReference>
<sequence>MAKIYPQLLSSSSSSSSSSASSSSYASSRRETFTIWMKSLVLHGNGCTVYNSSGEIVYRVDNYHDKCRNEVDLMDLQGNLLFTIHRKKLSLFGCWEGYRYNGSKSNKGKPWFQVKRILKGKSSYKVTVESDQPQPNCYTIERLITGKSDGYRILLNDSGDLVAEVKQKQLPSGVSLGSDVLNLVVEPHVDHSLIMGIVTVYGLISHKL</sequence>
<evidence type="ECO:0000256" key="1">
    <source>
        <dbReference type="ARBA" id="ARBA00005437"/>
    </source>
</evidence>
<evidence type="ECO:0000313" key="3">
    <source>
        <dbReference type="EMBL" id="KAJ4955718.1"/>
    </source>
</evidence>
<dbReference type="PANTHER" id="PTHR31087:SF153">
    <property type="entry name" value="PROTEIN LURP-ONE-RELATED 11"/>
    <property type="match status" value="1"/>
</dbReference>
<gene>
    <name evidence="3" type="ORF">NE237_012501</name>
</gene>
<dbReference type="SUPFAM" id="SSF54518">
    <property type="entry name" value="Tubby C-terminal domain-like"/>
    <property type="match status" value="1"/>
</dbReference>
<name>A0A9Q0GZX1_9MAGN</name>
<protein>
    <submittedName>
        <fullName evidence="3">Uncharacterized protein</fullName>
    </submittedName>
</protein>
<organism evidence="3 4">
    <name type="scientific">Protea cynaroides</name>
    <dbReference type="NCBI Taxonomy" id="273540"/>
    <lineage>
        <taxon>Eukaryota</taxon>
        <taxon>Viridiplantae</taxon>
        <taxon>Streptophyta</taxon>
        <taxon>Embryophyta</taxon>
        <taxon>Tracheophyta</taxon>
        <taxon>Spermatophyta</taxon>
        <taxon>Magnoliopsida</taxon>
        <taxon>Proteales</taxon>
        <taxon>Proteaceae</taxon>
        <taxon>Protea</taxon>
    </lineage>
</organism>
<feature type="compositionally biased region" description="Low complexity" evidence="2">
    <location>
        <begin position="10"/>
        <end position="22"/>
    </location>
</feature>
<proteinExistence type="inferred from homology"/>
<dbReference type="OrthoDB" id="652749at2759"/>
<dbReference type="AlphaFoldDB" id="A0A9Q0GZX1"/>
<evidence type="ECO:0000313" key="4">
    <source>
        <dbReference type="Proteomes" id="UP001141806"/>
    </source>
</evidence>